<protein>
    <submittedName>
        <fullName evidence="1">Uncharacterized protein</fullName>
    </submittedName>
</protein>
<dbReference type="AlphaFoldDB" id="A0A835LIX7"/>
<sequence length="200" mass="21986">MMTKEVRVIGKELKTELTTSIRNGMETILQEIVHGKNKVVLETSIGEVKESDGVVRAPRTKSTRKKGNTEATIANEVDLGDVENEARVNDVVMSQVETEARVNDLVAMAGDDNQGRVDDIVAIDKRALLETSEILVYVMKSLNLCSVFELCTIEERVESDTTTRGNSKTLLIVNVCPNVSNLSETLSTLLIFFGKALTLN</sequence>
<evidence type="ECO:0000313" key="2">
    <source>
        <dbReference type="Proteomes" id="UP000631114"/>
    </source>
</evidence>
<proteinExistence type="predicted"/>
<reference evidence="1 2" key="1">
    <citation type="submission" date="2020-10" db="EMBL/GenBank/DDBJ databases">
        <title>The Coptis chinensis genome and diversification of protoberbering-type alkaloids.</title>
        <authorList>
            <person name="Wang B."/>
            <person name="Shu S."/>
            <person name="Song C."/>
            <person name="Liu Y."/>
        </authorList>
    </citation>
    <scope>NUCLEOTIDE SEQUENCE [LARGE SCALE GENOMIC DNA]</scope>
    <source>
        <strain evidence="1">HL-2020</strain>
        <tissue evidence="1">Leaf</tissue>
    </source>
</reference>
<gene>
    <name evidence="1" type="ORF">IFM89_018270</name>
</gene>
<organism evidence="1 2">
    <name type="scientific">Coptis chinensis</name>
    <dbReference type="NCBI Taxonomy" id="261450"/>
    <lineage>
        <taxon>Eukaryota</taxon>
        <taxon>Viridiplantae</taxon>
        <taxon>Streptophyta</taxon>
        <taxon>Embryophyta</taxon>
        <taxon>Tracheophyta</taxon>
        <taxon>Spermatophyta</taxon>
        <taxon>Magnoliopsida</taxon>
        <taxon>Ranunculales</taxon>
        <taxon>Ranunculaceae</taxon>
        <taxon>Coptidoideae</taxon>
        <taxon>Coptis</taxon>
    </lineage>
</organism>
<evidence type="ECO:0000313" key="1">
    <source>
        <dbReference type="EMBL" id="KAF9589031.1"/>
    </source>
</evidence>
<accession>A0A835LIX7</accession>
<dbReference type="Proteomes" id="UP000631114">
    <property type="component" value="Unassembled WGS sequence"/>
</dbReference>
<comment type="caution">
    <text evidence="1">The sequence shown here is derived from an EMBL/GenBank/DDBJ whole genome shotgun (WGS) entry which is preliminary data.</text>
</comment>
<dbReference type="EMBL" id="JADFTS010000009">
    <property type="protein sequence ID" value="KAF9589031.1"/>
    <property type="molecule type" value="Genomic_DNA"/>
</dbReference>
<keyword evidence="2" id="KW-1185">Reference proteome</keyword>
<name>A0A835LIX7_9MAGN</name>